<evidence type="ECO:0000313" key="9">
    <source>
        <dbReference type="Proteomes" id="UP001146120"/>
    </source>
</evidence>
<dbReference type="PANTHER" id="PTHR16172:SF41">
    <property type="entry name" value="MAJOR FACILITATOR SUPERFAMILY DOMAIN-CONTAINING PROTEIN 6-LIKE"/>
    <property type="match status" value="1"/>
</dbReference>
<feature type="transmembrane region" description="Helical" evidence="6">
    <location>
        <begin position="253"/>
        <end position="277"/>
    </location>
</feature>
<reference evidence="8" key="2">
    <citation type="journal article" date="2023" name="Microbiol Resour">
        <title>Decontamination and Annotation of the Draft Genome Sequence of the Oomycete Lagenidium giganteum ARSEF 373.</title>
        <authorList>
            <person name="Morgan W.R."/>
            <person name="Tartar A."/>
        </authorList>
    </citation>
    <scope>NUCLEOTIDE SEQUENCE</scope>
    <source>
        <strain evidence="8">ARSEF 373</strain>
    </source>
</reference>
<comment type="caution">
    <text evidence="8">The sequence shown here is derived from an EMBL/GenBank/DDBJ whole genome shotgun (WGS) entry which is preliminary data.</text>
</comment>
<keyword evidence="3 6" id="KW-0812">Transmembrane</keyword>
<proteinExistence type="inferred from homology"/>
<accession>A0AAV2YVV0</accession>
<dbReference type="PRINTS" id="PR00174">
    <property type="entry name" value="LACYSMPORT"/>
</dbReference>
<keyword evidence="5 6" id="KW-0472">Membrane</keyword>
<evidence type="ECO:0000256" key="3">
    <source>
        <dbReference type="ARBA" id="ARBA00022692"/>
    </source>
</evidence>
<keyword evidence="9" id="KW-1185">Reference proteome</keyword>
<evidence type="ECO:0000256" key="2">
    <source>
        <dbReference type="ARBA" id="ARBA00005241"/>
    </source>
</evidence>
<feature type="transmembrane region" description="Helical" evidence="6">
    <location>
        <begin position="103"/>
        <end position="122"/>
    </location>
</feature>
<evidence type="ECO:0000256" key="5">
    <source>
        <dbReference type="ARBA" id="ARBA00023136"/>
    </source>
</evidence>
<comment type="subcellular location">
    <subcellularLocation>
        <location evidence="1">Membrane</location>
        <topology evidence="1">Multi-pass membrane protein</topology>
    </subcellularLocation>
</comment>
<reference evidence="8" key="1">
    <citation type="submission" date="2022-11" db="EMBL/GenBank/DDBJ databases">
        <authorList>
            <person name="Morgan W.R."/>
            <person name="Tartar A."/>
        </authorList>
    </citation>
    <scope>NUCLEOTIDE SEQUENCE</scope>
    <source>
        <strain evidence="8">ARSEF 373</strain>
    </source>
</reference>
<evidence type="ECO:0000256" key="6">
    <source>
        <dbReference type="SAM" id="Phobius"/>
    </source>
</evidence>
<dbReference type="InterPro" id="IPR000576">
    <property type="entry name" value="LacY/RafB_perm_fam"/>
</dbReference>
<dbReference type="Proteomes" id="UP001146120">
    <property type="component" value="Unassembled WGS sequence"/>
</dbReference>
<dbReference type="InterPro" id="IPR036259">
    <property type="entry name" value="MFS_trans_sf"/>
</dbReference>
<feature type="domain" description="Major facilitator superfamily (MFS) profile" evidence="7">
    <location>
        <begin position="252"/>
        <end position="461"/>
    </location>
</feature>
<sequence length="461" mass="49867">MACSVDEKLPLKPTNAKPKAISRVSCRCLNFSLAAGLVAPKVLNVLCSASQSSMESFLSVFYEHTAGFSKVQIGWLSTIPSIFCLVAPPFWGAVADCLHNQRLVHIVCIVSISVLMLFMQYFRDFNGAMIMAVLANFQLAPCGSLLDHAILDLLAQVGGEYGRQRLFGSIGWGLGAYITGVMVGAWDISWAFNMSFVFSMAMVPVLRSIPPPVDQAVCHHNQDLEIATEELSNSSSVSFLDSMRTLVLRRPDVLVLLVVVFFMSLMFGIVSTFLPIYMYNLSGNNAQIIGVATLCETASELPAFFFSHRLIGRIGTVNVLLLGTAAYALRITFYATMTNAWNALAFSFLHGVTFALTWATTTEYLYDAAPSGTVGTVIGLLNTVQNSLGSAAGALVGGYLYDNYGAQSMWWVANVGVPVTMVALAVFAYTKRKCNPNAPHASQEQGRVMPDACVEITASAN</sequence>
<feature type="transmembrane region" description="Helical" evidence="6">
    <location>
        <begin position="166"/>
        <end position="184"/>
    </location>
</feature>
<dbReference type="EMBL" id="DAKRPA010000135">
    <property type="protein sequence ID" value="DAZ97446.1"/>
    <property type="molecule type" value="Genomic_DNA"/>
</dbReference>
<dbReference type="GO" id="GO:0005351">
    <property type="term" value="F:carbohydrate:proton symporter activity"/>
    <property type="evidence" value="ECO:0007669"/>
    <property type="project" value="InterPro"/>
</dbReference>
<evidence type="ECO:0000256" key="1">
    <source>
        <dbReference type="ARBA" id="ARBA00004141"/>
    </source>
</evidence>
<dbReference type="Pfam" id="PF12832">
    <property type="entry name" value="MFS_1_like"/>
    <property type="match status" value="1"/>
</dbReference>
<organism evidence="8 9">
    <name type="scientific">Lagenidium giganteum</name>
    <dbReference type="NCBI Taxonomy" id="4803"/>
    <lineage>
        <taxon>Eukaryota</taxon>
        <taxon>Sar</taxon>
        <taxon>Stramenopiles</taxon>
        <taxon>Oomycota</taxon>
        <taxon>Peronosporomycetes</taxon>
        <taxon>Pythiales</taxon>
        <taxon>Pythiaceae</taxon>
    </lineage>
</organism>
<feature type="transmembrane region" description="Helical" evidence="6">
    <location>
        <begin position="409"/>
        <end position="429"/>
    </location>
</feature>
<feature type="transmembrane region" description="Helical" evidence="6">
    <location>
        <begin position="341"/>
        <end position="360"/>
    </location>
</feature>
<dbReference type="PROSITE" id="PS50850">
    <property type="entry name" value="MFS"/>
    <property type="match status" value="1"/>
</dbReference>
<dbReference type="Gene3D" id="1.20.1250.20">
    <property type="entry name" value="MFS general substrate transporter like domains"/>
    <property type="match status" value="2"/>
</dbReference>
<evidence type="ECO:0000313" key="8">
    <source>
        <dbReference type="EMBL" id="DAZ97446.1"/>
    </source>
</evidence>
<name>A0AAV2YVV0_9STRA</name>
<evidence type="ECO:0000259" key="7">
    <source>
        <dbReference type="PROSITE" id="PS50850"/>
    </source>
</evidence>
<gene>
    <name evidence="8" type="ORF">N0F65_009897</name>
</gene>
<dbReference type="GO" id="GO:0016020">
    <property type="term" value="C:membrane"/>
    <property type="evidence" value="ECO:0007669"/>
    <property type="project" value="UniProtKB-SubCell"/>
</dbReference>
<protein>
    <recommendedName>
        <fullName evidence="7">Major facilitator superfamily (MFS) profile domain-containing protein</fullName>
    </recommendedName>
</protein>
<comment type="similarity">
    <text evidence="2">Belongs to the major facilitator superfamily. MFSD6 family.</text>
</comment>
<dbReference type="InterPro" id="IPR051717">
    <property type="entry name" value="MFS_MFSD6"/>
</dbReference>
<dbReference type="PANTHER" id="PTHR16172">
    <property type="entry name" value="MAJOR FACILITATOR SUPERFAMILY DOMAIN-CONTAINING PROTEIN 6-LIKE"/>
    <property type="match status" value="1"/>
</dbReference>
<feature type="transmembrane region" description="Helical" evidence="6">
    <location>
        <begin position="310"/>
        <end position="329"/>
    </location>
</feature>
<dbReference type="InterPro" id="IPR020846">
    <property type="entry name" value="MFS_dom"/>
</dbReference>
<dbReference type="InterPro" id="IPR024989">
    <property type="entry name" value="MFS_assoc_dom"/>
</dbReference>
<evidence type="ECO:0000256" key="4">
    <source>
        <dbReference type="ARBA" id="ARBA00022989"/>
    </source>
</evidence>
<keyword evidence="4 6" id="KW-1133">Transmembrane helix</keyword>
<dbReference type="AlphaFoldDB" id="A0AAV2YVV0"/>
<feature type="transmembrane region" description="Helical" evidence="6">
    <location>
        <begin position="73"/>
        <end position="91"/>
    </location>
</feature>
<dbReference type="SUPFAM" id="SSF103473">
    <property type="entry name" value="MFS general substrate transporter"/>
    <property type="match status" value="1"/>
</dbReference>